<protein>
    <submittedName>
        <fullName evidence="1">Uncharacterized protein</fullName>
    </submittedName>
</protein>
<accession>A0A840V4I9</accession>
<dbReference type="EMBL" id="JACHFD010000013">
    <property type="protein sequence ID" value="MBB5352463.1"/>
    <property type="molecule type" value="Genomic_DNA"/>
</dbReference>
<proteinExistence type="predicted"/>
<gene>
    <name evidence="1" type="ORF">HNR46_002709</name>
</gene>
<comment type="caution">
    <text evidence="1">The sequence shown here is derived from an EMBL/GenBank/DDBJ whole genome shotgun (WGS) entry which is preliminary data.</text>
</comment>
<evidence type="ECO:0000313" key="2">
    <source>
        <dbReference type="Proteomes" id="UP000557717"/>
    </source>
</evidence>
<dbReference type="AlphaFoldDB" id="A0A840V4I9"/>
<dbReference type="Proteomes" id="UP000557717">
    <property type="component" value="Unassembled WGS sequence"/>
</dbReference>
<name>A0A840V4I9_9BACT</name>
<sequence>MRPNPETPEDEARIFEILKIRLQEAETETRSALKATDPDHVLAEPARKLLEIHGEIRSSLLERFTPSSIPGPTRTEEDASVIAESVQIEREHHVPSSDFMDVVKALFMWRDDPVERVRQKSA</sequence>
<keyword evidence="2" id="KW-1185">Reference proteome</keyword>
<reference evidence="1 2" key="1">
    <citation type="submission" date="2020-08" db="EMBL/GenBank/DDBJ databases">
        <title>Genomic Encyclopedia of Type Strains, Phase IV (KMG-IV): sequencing the most valuable type-strain genomes for metagenomic binning, comparative biology and taxonomic classification.</title>
        <authorList>
            <person name="Goeker M."/>
        </authorList>
    </citation>
    <scope>NUCLEOTIDE SEQUENCE [LARGE SCALE GENOMIC DNA]</scope>
    <source>
        <strain evidence="1 2">YC6886</strain>
    </source>
</reference>
<organism evidence="1 2">
    <name type="scientific">Haloferula luteola</name>
    <dbReference type="NCBI Taxonomy" id="595692"/>
    <lineage>
        <taxon>Bacteria</taxon>
        <taxon>Pseudomonadati</taxon>
        <taxon>Verrucomicrobiota</taxon>
        <taxon>Verrucomicrobiia</taxon>
        <taxon>Verrucomicrobiales</taxon>
        <taxon>Verrucomicrobiaceae</taxon>
        <taxon>Haloferula</taxon>
    </lineage>
</organism>
<dbReference type="RefSeq" id="WP_184019529.1">
    <property type="nucleotide sequence ID" value="NZ_JACHFD010000013.1"/>
</dbReference>
<evidence type="ECO:0000313" key="1">
    <source>
        <dbReference type="EMBL" id="MBB5352463.1"/>
    </source>
</evidence>